<evidence type="ECO:0000256" key="2">
    <source>
        <dbReference type="ARBA" id="ARBA00006375"/>
    </source>
</evidence>
<dbReference type="GO" id="GO:0015093">
    <property type="term" value="F:ferrous iron transmembrane transporter activity"/>
    <property type="evidence" value="ECO:0007669"/>
    <property type="project" value="TreeGrafter"/>
</dbReference>
<organism evidence="11 12">
    <name type="scientific">Halteria grandinella</name>
    <dbReference type="NCBI Taxonomy" id="5974"/>
    <lineage>
        <taxon>Eukaryota</taxon>
        <taxon>Sar</taxon>
        <taxon>Alveolata</taxon>
        <taxon>Ciliophora</taxon>
        <taxon>Intramacronucleata</taxon>
        <taxon>Spirotrichea</taxon>
        <taxon>Stichotrichia</taxon>
        <taxon>Sporadotrichida</taxon>
        <taxon>Halteriidae</taxon>
        <taxon>Halteria</taxon>
    </lineage>
</organism>
<evidence type="ECO:0000256" key="10">
    <source>
        <dbReference type="SAM" id="Phobius"/>
    </source>
</evidence>
<evidence type="ECO:0000256" key="3">
    <source>
        <dbReference type="ARBA" id="ARBA00022448"/>
    </source>
</evidence>
<evidence type="ECO:0000256" key="9">
    <source>
        <dbReference type="RuleBase" id="RU000488"/>
    </source>
</evidence>
<dbReference type="PROSITE" id="PS50920">
    <property type="entry name" value="SOLCAR"/>
    <property type="match status" value="3"/>
</dbReference>
<dbReference type="AlphaFoldDB" id="A0A8J8NN34"/>
<dbReference type="GO" id="GO:0031966">
    <property type="term" value="C:mitochondrial membrane"/>
    <property type="evidence" value="ECO:0007669"/>
    <property type="project" value="UniProtKB-SubCell"/>
</dbReference>
<reference evidence="11" key="1">
    <citation type="submission" date="2019-06" db="EMBL/GenBank/DDBJ databases">
        <authorList>
            <person name="Zheng W."/>
        </authorList>
    </citation>
    <scope>NUCLEOTIDE SEQUENCE</scope>
    <source>
        <strain evidence="11">QDHG01</strain>
    </source>
</reference>
<dbReference type="GO" id="GO:0048250">
    <property type="term" value="P:iron import into the mitochondrion"/>
    <property type="evidence" value="ECO:0007669"/>
    <property type="project" value="TreeGrafter"/>
</dbReference>
<comment type="subcellular location">
    <subcellularLocation>
        <location evidence="1">Mitochondrion membrane</location>
        <topology evidence="1">Multi-pass membrane protein</topology>
    </subcellularLocation>
</comment>
<keyword evidence="4 8" id="KW-0812">Transmembrane</keyword>
<protein>
    <recommendedName>
        <fullName evidence="13">Mitochondrial carrier protein</fullName>
    </recommendedName>
</protein>
<proteinExistence type="inferred from homology"/>
<dbReference type="OrthoDB" id="43906at2759"/>
<dbReference type="InterPro" id="IPR018108">
    <property type="entry name" value="MCP_transmembrane"/>
</dbReference>
<evidence type="ECO:0008006" key="13">
    <source>
        <dbReference type="Google" id="ProtNLM"/>
    </source>
</evidence>
<comment type="similarity">
    <text evidence="2 9">Belongs to the mitochondrial carrier (TC 2.A.29) family.</text>
</comment>
<evidence type="ECO:0000256" key="4">
    <source>
        <dbReference type="ARBA" id="ARBA00022692"/>
    </source>
</evidence>
<dbReference type="SUPFAM" id="SSF103506">
    <property type="entry name" value="Mitochondrial carrier"/>
    <property type="match status" value="1"/>
</dbReference>
<feature type="repeat" description="Solcar" evidence="8">
    <location>
        <begin position="20"/>
        <end position="112"/>
    </location>
</feature>
<comment type="caution">
    <text evidence="11">The sequence shown here is derived from an EMBL/GenBank/DDBJ whole genome shotgun (WGS) entry which is preliminary data.</text>
</comment>
<keyword evidence="12" id="KW-1185">Reference proteome</keyword>
<dbReference type="PANTHER" id="PTHR45758:SF4">
    <property type="entry name" value="MITOFERRIN-1"/>
    <property type="match status" value="1"/>
</dbReference>
<keyword evidence="7 8" id="KW-0472">Membrane</keyword>
<feature type="transmembrane region" description="Helical" evidence="10">
    <location>
        <begin position="212"/>
        <end position="233"/>
    </location>
</feature>
<name>A0A8J8NN34_HALGN</name>
<evidence type="ECO:0000256" key="7">
    <source>
        <dbReference type="ARBA" id="ARBA00023136"/>
    </source>
</evidence>
<evidence type="ECO:0000256" key="5">
    <source>
        <dbReference type="ARBA" id="ARBA00022989"/>
    </source>
</evidence>
<gene>
    <name evidence="11" type="ORF">FGO68_gene12833</name>
</gene>
<sequence length="318" mass="35388">MAAGGSKKTDFDFEERSDDFPFRKHVIAGSMAGVVEHLAMYPVDTIKTHIQACGGGHEGESSKSFLQTARSLYREPDGGGFLRFWKGAQAILSGCLPADAAYFTVYEALKHLYGYNNDEIELVKTASMGAIATIAHDFLITPSDMIKQRLQLQPHLTAIACLKSIVRDEGVTALYRSYPVTVLMNIPFATTVVCVNENMKTWIQPWDRPYPYLWYFLCAGAAGALAAIVTNPLDVIKTRLQTQDIGNQNREGEQREVKYKKLSQTIRLIKEREGMRAFSKGISANIVIFTPSTALTWGSYELIKSLLGAETHHNQLIE</sequence>
<dbReference type="PANTHER" id="PTHR45758">
    <property type="entry name" value="MITOFERRIN-1-RELATED"/>
    <property type="match status" value="1"/>
</dbReference>
<dbReference type="Proteomes" id="UP000785679">
    <property type="component" value="Unassembled WGS sequence"/>
</dbReference>
<keyword evidence="5 10" id="KW-1133">Transmembrane helix</keyword>
<feature type="repeat" description="Solcar" evidence="8">
    <location>
        <begin position="210"/>
        <end position="306"/>
    </location>
</feature>
<evidence type="ECO:0000256" key="6">
    <source>
        <dbReference type="ARBA" id="ARBA00023128"/>
    </source>
</evidence>
<evidence type="ECO:0000256" key="1">
    <source>
        <dbReference type="ARBA" id="ARBA00004225"/>
    </source>
</evidence>
<evidence type="ECO:0000313" key="12">
    <source>
        <dbReference type="Proteomes" id="UP000785679"/>
    </source>
</evidence>
<evidence type="ECO:0000256" key="8">
    <source>
        <dbReference type="PROSITE-ProRule" id="PRU00282"/>
    </source>
</evidence>
<dbReference type="EMBL" id="RRYP01012379">
    <property type="protein sequence ID" value="TNV77156.1"/>
    <property type="molecule type" value="Genomic_DNA"/>
</dbReference>
<dbReference type="Gene3D" id="1.50.40.10">
    <property type="entry name" value="Mitochondrial carrier domain"/>
    <property type="match status" value="2"/>
</dbReference>
<keyword evidence="6" id="KW-0496">Mitochondrion</keyword>
<feature type="repeat" description="Solcar" evidence="8">
    <location>
        <begin position="120"/>
        <end position="202"/>
    </location>
</feature>
<keyword evidence="3 9" id="KW-0813">Transport</keyword>
<accession>A0A8J8NN34</accession>
<dbReference type="Pfam" id="PF00153">
    <property type="entry name" value="Mito_carr"/>
    <property type="match status" value="3"/>
</dbReference>
<dbReference type="InterPro" id="IPR023395">
    <property type="entry name" value="MCP_dom_sf"/>
</dbReference>
<evidence type="ECO:0000313" key="11">
    <source>
        <dbReference type="EMBL" id="TNV77156.1"/>
    </source>
</evidence>